<dbReference type="Pfam" id="PF00381">
    <property type="entry name" value="PTS-HPr"/>
    <property type="match status" value="1"/>
</dbReference>
<evidence type="ECO:0000313" key="2">
    <source>
        <dbReference type="EMBL" id="KXB52862.1"/>
    </source>
</evidence>
<keyword evidence="3" id="KW-1185">Reference proteome</keyword>
<accession>A0A133ZBQ5</accession>
<reference evidence="3" key="1">
    <citation type="submission" date="2016-01" db="EMBL/GenBank/DDBJ databases">
        <authorList>
            <person name="Mitreva M."/>
            <person name="Pepin K.H."/>
            <person name="Mihindukulasuriya K.A."/>
            <person name="Fulton R."/>
            <person name="Fronick C."/>
            <person name="O'Laughlin M."/>
            <person name="Miner T."/>
            <person name="Herter B."/>
            <person name="Rosa B.A."/>
            <person name="Cordes M."/>
            <person name="Tomlinson C."/>
            <person name="Wollam A."/>
            <person name="Palsikar V.B."/>
            <person name="Mardis E.R."/>
            <person name="Wilson R.K."/>
        </authorList>
    </citation>
    <scope>NUCLEOTIDE SEQUENCE [LARGE SCALE GENOMIC DNA]</scope>
    <source>
        <strain evidence="3">DNF00896</strain>
    </source>
</reference>
<dbReference type="PROSITE" id="PS51350">
    <property type="entry name" value="PTS_HPR_DOM"/>
    <property type="match status" value="1"/>
</dbReference>
<comment type="caution">
    <text evidence="2">The sequence shown here is derived from an EMBL/GenBank/DDBJ whole genome shotgun (WGS) entry which is preliminary data.</text>
</comment>
<gene>
    <name evidence="2" type="ORF">HMPREF1866_02780</name>
</gene>
<dbReference type="InterPro" id="IPR000032">
    <property type="entry name" value="HPr-like"/>
</dbReference>
<dbReference type="Gene3D" id="3.30.1340.10">
    <property type="entry name" value="HPr-like"/>
    <property type="match status" value="1"/>
</dbReference>
<feature type="domain" description="HPr" evidence="1">
    <location>
        <begin position="1"/>
        <end position="81"/>
    </location>
</feature>
<dbReference type="STRING" id="467210.HMPREF1866_02780"/>
<evidence type="ECO:0000313" key="3">
    <source>
        <dbReference type="Proteomes" id="UP000070394"/>
    </source>
</evidence>
<dbReference type="PATRIC" id="fig|467210.3.peg.2757"/>
<dbReference type="EMBL" id="LSDA01000145">
    <property type="protein sequence ID" value="KXB52862.1"/>
    <property type="molecule type" value="Genomic_DNA"/>
</dbReference>
<evidence type="ECO:0000259" key="1">
    <source>
        <dbReference type="PROSITE" id="PS51350"/>
    </source>
</evidence>
<dbReference type="SUPFAM" id="SSF55594">
    <property type="entry name" value="HPr-like"/>
    <property type="match status" value="1"/>
</dbReference>
<dbReference type="AlphaFoldDB" id="A0A133ZBQ5"/>
<dbReference type="Proteomes" id="UP000070394">
    <property type="component" value="Unassembled WGS sequence"/>
</dbReference>
<name>A0A133ZBQ5_9FIRM</name>
<dbReference type="InterPro" id="IPR035895">
    <property type="entry name" value="HPr-like_sf"/>
</dbReference>
<organism evidence="2 3">
    <name type="scientific">Lachnoanaerobaculum saburreum</name>
    <dbReference type="NCBI Taxonomy" id="467210"/>
    <lineage>
        <taxon>Bacteria</taxon>
        <taxon>Bacillati</taxon>
        <taxon>Bacillota</taxon>
        <taxon>Clostridia</taxon>
        <taxon>Lachnospirales</taxon>
        <taxon>Lachnospiraceae</taxon>
        <taxon>Lachnoanaerobaculum</taxon>
    </lineage>
</organism>
<sequence length="81" mass="9212">MEDYMKTVQISLNSIDKVKSFVNELAKYDVDFDLVSGRYVIDAKSIMGIFSLDLSKPIDLNIHAEDNVEQILEALSPYIIK</sequence>
<protein>
    <recommendedName>
        <fullName evidence="1">HPr domain-containing protein</fullName>
    </recommendedName>
</protein>
<proteinExistence type="predicted"/>